<evidence type="ECO:0000313" key="3">
    <source>
        <dbReference type="Proteomes" id="UP000676194"/>
    </source>
</evidence>
<keyword evidence="1" id="KW-0732">Signal</keyword>
<proteinExistence type="predicted"/>
<protein>
    <submittedName>
        <fullName evidence="2">PmoA family protein</fullName>
    </submittedName>
</protein>
<organism evidence="2 3">
    <name type="scientific">Telmatocola sphagniphila</name>
    <dbReference type="NCBI Taxonomy" id="1123043"/>
    <lineage>
        <taxon>Bacteria</taxon>
        <taxon>Pseudomonadati</taxon>
        <taxon>Planctomycetota</taxon>
        <taxon>Planctomycetia</taxon>
        <taxon>Gemmatales</taxon>
        <taxon>Gemmataceae</taxon>
    </lineage>
</organism>
<evidence type="ECO:0000256" key="1">
    <source>
        <dbReference type="SAM" id="SignalP"/>
    </source>
</evidence>
<dbReference type="RefSeq" id="WP_213494477.1">
    <property type="nucleotide sequence ID" value="NZ_CP074694.1"/>
</dbReference>
<dbReference type="EMBL" id="CP074694">
    <property type="protein sequence ID" value="QVL30606.1"/>
    <property type="molecule type" value="Genomic_DNA"/>
</dbReference>
<sequence>MFRLILVSLFCFTSARLSASESVRIVCDGPKKDLSNVLLQLPITAKDNSLFHVTDAKGMVYANQVRHGSLGLGTEKSVLVILVTNWKANENLKLSVTDVTNNPRSEIHSGKGFQWTTLDNYPLLKLDERPVLEYMNSKHDNSSKTGHYLTFKLYHHVFDPVDGKTVLTSGAYREDEKKLYAHHRGLFYGFNKISYDDKKQADVWHGSKNEFVSDQGILAQDAGYLLGSQRLAIDWHGQDGATFAKEQRELTAYNLPGGTLIDFVSLLKTDKPKVRLDGDPQHAGFHFRANMEVADNQKTVGKEKINLDTYYLRQDGKGKPGETRNWDPKTKKGPVNLDWNAMSFVVGNQRYTVLYMDHPKNPKEARYSERDYGRFGSYFEYDLTPQNPLLVRYRLWIQRGDMTLEQCQALSAAFHYDGKTQPE</sequence>
<dbReference type="InterPro" id="IPR029475">
    <property type="entry name" value="DUF6807"/>
</dbReference>
<evidence type="ECO:0000313" key="2">
    <source>
        <dbReference type="EMBL" id="QVL30606.1"/>
    </source>
</evidence>
<name>A0A8E6B3T6_9BACT</name>
<feature type="chain" id="PRO_5034132489" evidence="1">
    <location>
        <begin position="20"/>
        <end position="423"/>
    </location>
</feature>
<dbReference type="KEGG" id="tsph:KIH39_17320"/>
<keyword evidence="3" id="KW-1185">Reference proteome</keyword>
<dbReference type="Pfam" id="PF14100">
    <property type="entry name" value="DUF6807"/>
    <property type="match status" value="1"/>
</dbReference>
<accession>A0A8E6B3T6</accession>
<feature type="signal peptide" evidence="1">
    <location>
        <begin position="1"/>
        <end position="19"/>
    </location>
</feature>
<gene>
    <name evidence="2" type="ORF">KIH39_17320</name>
</gene>
<reference evidence="2" key="1">
    <citation type="submission" date="2021-05" db="EMBL/GenBank/DDBJ databases">
        <title>Complete genome sequence of the cellulolytic planctomycete Telmatocola sphagniphila SP2T and characterization of the first cellulase from planctomycetes.</title>
        <authorList>
            <person name="Rakitin A.L."/>
            <person name="Beletsky A.V."/>
            <person name="Naumoff D.G."/>
            <person name="Kulichevskaya I.S."/>
            <person name="Mardanov A.V."/>
            <person name="Ravin N.V."/>
            <person name="Dedysh S.N."/>
        </authorList>
    </citation>
    <scope>NUCLEOTIDE SEQUENCE</scope>
    <source>
        <strain evidence="2">SP2T</strain>
    </source>
</reference>
<dbReference type="Proteomes" id="UP000676194">
    <property type="component" value="Chromosome"/>
</dbReference>
<dbReference type="AlphaFoldDB" id="A0A8E6B3T6"/>